<evidence type="ECO:0000313" key="1">
    <source>
        <dbReference type="EMBL" id="MCF7541675.1"/>
    </source>
</evidence>
<dbReference type="SUPFAM" id="SSF69635">
    <property type="entry name" value="Type III secretory system chaperone-like"/>
    <property type="match status" value="1"/>
</dbReference>
<gene>
    <name evidence="1" type="ORF">L4G47_05500</name>
</gene>
<evidence type="ECO:0000313" key="2">
    <source>
        <dbReference type="Proteomes" id="UP001162905"/>
    </source>
</evidence>
<dbReference type="Proteomes" id="UP001162905">
    <property type="component" value="Unassembled WGS sequence"/>
</dbReference>
<protein>
    <submittedName>
        <fullName evidence="1">Type III secretion system chaperone</fullName>
    </submittedName>
</protein>
<organism evidence="1 2">
    <name type="scientific">Pseudomonas petrae</name>
    <dbReference type="NCBI Taxonomy" id="2912190"/>
    <lineage>
        <taxon>Bacteria</taxon>
        <taxon>Pseudomonadati</taxon>
        <taxon>Pseudomonadota</taxon>
        <taxon>Gammaproteobacteria</taxon>
        <taxon>Pseudomonadales</taxon>
        <taxon>Pseudomonadaceae</taxon>
        <taxon>Pseudomonas</taxon>
    </lineage>
</organism>
<keyword evidence="2" id="KW-1185">Reference proteome</keyword>
<comment type="caution">
    <text evidence="1">The sequence shown here is derived from an EMBL/GenBank/DDBJ whole genome shotgun (WGS) entry which is preliminary data.</text>
</comment>
<sequence>MMNTTTQADACIQALGKQLGTALQLENGVCALFDEGREVVIIEIPAAGDVAILHCKLPLRPDPSLYERLMRLNFDSGAMSGCWLALDEQHSVRLCTQLPLKALDELTFVDWVQGFVLQTRDVAGLLQQRAAPPAKAPIHAQAQGGLSRRIG</sequence>
<dbReference type="Pfam" id="PF05932">
    <property type="entry name" value="CesT"/>
    <property type="match status" value="1"/>
</dbReference>
<dbReference type="RefSeq" id="WP_237250886.1">
    <property type="nucleotide sequence ID" value="NZ_JAKJXF010000001.1"/>
</dbReference>
<reference evidence="1" key="1">
    <citation type="submission" date="2022-01" db="EMBL/GenBank/DDBJ databases">
        <title>Pseudomonas sp. nov. isolated from Antarctic regolith.</title>
        <authorList>
            <person name="Novakova D."/>
            <person name="Sedlar K."/>
        </authorList>
    </citation>
    <scope>NUCLEOTIDE SEQUENCE</scope>
    <source>
        <strain evidence="1">P2647</strain>
    </source>
</reference>
<dbReference type="Gene3D" id="3.30.1460.10">
    <property type="match status" value="1"/>
</dbReference>
<dbReference type="EMBL" id="JAKJXH010000004">
    <property type="protein sequence ID" value="MCF7541675.1"/>
    <property type="molecule type" value="Genomic_DNA"/>
</dbReference>
<proteinExistence type="predicted"/>
<dbReference type="InterPro" id="IPR010261">
    <property type="entry name" value="Tir_chaperone"/>
</dbReference>
<name>A0ABS9I2B2_9PSED</name>
<dbReference type="CDD" id="cd17024">
    <property type="entry name" value="T3SC_IA_DspF-like"/>
    <property type="match status" value="1"/>
</dbReference>
<accession>A0ABS9I2B2</accession>